<dbReference type="GO" id="GO:0016887">
    <property type="term" value="F:ATP hydrolysis activity"/>
    <property type="evidence" value="ECO:0007669"/>
    <property type="project" value="InterPro"/>
</dbReference>
<dbReference type="eggNOG" id="COG3842">
    <property type="taxonomic scope" value="Bacteria"/>
</dbReference>
<evidence type="ECO:0000256" key="2">
    <source>
        <dbReference type="ARBA" id="ARBA00022741"/>
    </source>
</evidence>
<dbReference type="InterPro" id="IPR017871">
    <property type="entry name" value="ABC_transporter-like_CS"/>
</dbReference>
<dbReference type="InterPro" id="IPR003439">
    <property type="entry name" value="ABC_transporter-like_ATP-bd"/>
</dbReference>
<dbReference type="Proteomes" id="UP000023541">
    <property type="component" value="Unassembled WGS sequence"/>
</dbReference>
<reference evidence="5 6" key="1">
    <citation type="submission" date="2014-04" db="EMBL/GenBank/DDBJ databases">
        <title>Aquimarina sp. 22II-S11-z7 Genome Sequencing.</title>
        <authorList>
            <person name="Lai Q."/>
        </authorList>
    </citation>
    <scope>NUCLEOTIDE SEQUENCE [LARGE SCALE GENOMIC DNA]</scope>
    <source>
        <strain evidence="5 6">22II-S11-z7</strain>
    </source>
</reference>
<dbReference type="AlphaFoldDB" id="A0A023BYB4"/>
<evidence type="ECO:0000256" key="3">
    <source>
        <dbReference type="ARBA" id="ARBA00022840"/>
    </source>
</evidence>
<dbReference type="PANTHER" id="PTHR42781:SF4">
    <property type="entry name" value="SPERMIDINE_PUTRESCINE IMPORT ATP-BINDING PROTEIN POTA"/>
    <property type="match status" value="1"/>
</dbReference>
<keyword evidence="2" id="KW-0547">Nucleotide-binding</keyword>
<proteinExistence type="predicted"/>
<keyword evidence="6" id="KW-1185">Reference proteome</keyword>
<dbReference type="OrthoDB" id="9802264at2"/>
<dbReference type="EMBL" id="AQRA01000002">
    <property type="protein sequence ID" value="EZH75031.1"/>
    <property type="molecule type" value="Genomic_DNA"/>
</dbReference>
<feature type="domain" description="ABC transporter" evidence="4">
    <location>
        <begin position="2"/>
        <end position="234"/>
    </location>
</feature>
<accession>A0A023BYB4</accession>
<dbReference type="Pfam" id="PF00005">
    <property type="entry name" value="ABC_tran"/>
    <property type="match status" value="1"/>
</dbReference>
<dbReference type="PROSITE" id="PS00211">
    <property type="entry name" value="ABC_TRANSPORTER_1"/>
    <property type="match status" value="1"/>
</dbReference>
<dbReference type="PANTHER" id="PTHR42781">
    <property type="entry name" value="SPERMIDINE/PUTRESCINE IMPORT ATP-BINDING PROTEIN POTA"/>
    <property type="match status" value="1"/>
</dbReference>
<evidence type="ECO:0000259" key="4">
    <source>
        <dbReference type="PROSITE" id="PS50893"/>
    </source>
</evidence>
<dbReference type="RefSeq" id="WP_034240095.1">
    <property type="nucleotide sequence ID" value="NZ_AQRA01000002.1"/>
</dbReference>
<name>A0A023BYB4_9FLAO</name>
<dbReference type="GO" id="GO:0005524">
    <property type="term" value="F:ATP binding"/>
    <property type="evidence" value="ECO:0007669"/>
    <property type="project" value="UniProtKB-KW"/>
</dbReference>
<protein>
    <submittedName>
        <fullName evidence="5">ABC transporter ATP-binding protein</fullName>
    </submittedName>
</protein>
<keyword evidence="3 5" id="KW-0067">ATP-binding</keyword>
<evidence type="ECO:0000313" key="5">
    <source>
        <dbReference type="EMBL" id="EZH75031.1"/>
    </source>
</evidence>
<dbReference type="InterPro" id="IPR027417">
    <property type="entry name" value="P-loop_NTPase"/>
</dbReference>
<dbReference type="SMART" id="SM00382">
    <property type="entry name" value="AAA"/>
    <property type="match status" value="1"/>
</dbReference>
<dbReference type="InterPro" id="IPR050093">
    <property type="entry name" value="ABC_SmlMolc_Importer"/>
</dbReference>
<dbReference type="Gene3D" id="3.40.50.300">
    <property type="entry name" value="P-loop containing nucleotide triphosphate hydrolases"/>
    <property type="match status" value="1"/>
</dbReference>
<comment type="caution">
    <text evidence="5">The sequence shown here is derived from an EMBL/GenBank/DDBJ whole genome shotgun (WGS) entry which is preliminary data.</text>
</comment>
<evidence type="ECO:0000313" key="6">
    <source>
        <dbReference type="Proteomes" id="UP000023541"/>
    </source>
</evidence>
<dbReference type="InterPro" id="IPR003593">
    <property type="entry name" value="AAA+_ATPase"/>
</dbReference>
<organism evidence="5 6">
    <name type="scientific">Aquimarina atlantica</name>
    <dbReference type="NCBI Taxonomy" id="1317122"/>
    <lineage>
        <taxon>Bacteria</taxon>
        <taxon>Pseudomonadati</taxon>
        <taxon>Bacteroidota</taxon>
        <taxon>Flavobacteriia</taxon>
        <taxon>Flavobacteriales</taxon>
        <taxon>Flavobacteriaceae</taxon>
        <taxon>Aquimarina</taxon>
    </lineage>
</organism>
<dbReference type="PROSITE" id="PS50893">
    <property type="entry name" value="ABC_TRANSPORTER_2"/>
    <property type="match status" value="1"/>
</dbReference>
<dbReference type="STRING" id="1317122.ATO12_09890"/>
<keyword evidence="1" id="KW-0813">Transport</keyword>
<sequence>MLKVDNISFAYDKLPVLKNVSFTIEKGRHIALIGASGCGKSTLLKIIYGLLHVQEGELSWDGTKILGPHFNLVPGEENMKYLSQGFELQSYRSVAENIGQYLSNFQPELKQGRVHELLDIVEMSDFANTKVENLSGGQKQRVALAKALAKRPELLLLDEPFGNIDNFRRSSLRRNLFRYLKRNKITSITATHDKTDILSFADQTIVIRQGEILTQEDTITLYQNPTDYYIASLFGEVNEIQLSSFTTSDSQDTILVYPHEIEVNPNSMTKARVKNAYFNGGYYLIEAVLDNTILFFNHHSKLIAPKMVGITIPEEIIEKRKQI</sequence>
<dbReference type="SUPFAM" id="SSF52540">
    <property type="entry name" value="P-loop containing nucleoside triphosphate hydrolases"/>
    <property type="match status" value="1"/>
</dbReference>
<evidence type="ECO:0000256" key="1">
    <source>
        <dbReference type="ARBA" id="ARBA00022448"/>
    </source>
</evidence>
<gene>
    <name evidence="5" type="ORF">ATO12_09890</name>
</gene>